<evidence type="ECO:0000313" key="9">
    <source>
        <dbReference type="EMBL" id="WRO20819.1"/>
    </source>
</evidence>
<keyword evidence="1 8" id="KW-0813">Transport</keyword>
<dbReference type="Proteomes" id="UP001329915">
    <property type="component" value="Chromosome"/>
</dbReference>
<dbReference type="InterPro" id="IPR003810">
    <property type="entry name" value="Mntp/YtaF"/>
</dbReference>
<dbReference type="AlphaFoldDB" id="A0AAU0UKY1"/>
<dbReference type="KEGG" id="dbc:MFMK1_000609"/>
<dbReference type="Pfam" id="PF02659">
    <property type="entry name" value="Mntp"/>
    <property type="match status" value="1"/>
</dbReference>
<sequence>MDYVTLMAVSVALGTDAFSMALGLGTTGVRLRRIVEISLVVSVFHVFMPLIGLVVGAFLGRVVGNIATVIGALVVMFIGLQMLWGSIKPQLARYGFAAKANIERERNTQVVTGFWAMAMLAASVSMDALSVGFSLGTFKANLVTTVLVMGIVAGIMTASGFLSGRQLGSWFGDKAQALGGIVLVAIGIKLLLS</sequence>
<dbReference type="RefSeq" id="WP_366923697.1">
    <property type="nucleotide sequence ID" value="NZ_CP121694.1"/>
</dbReference>
<keyword evidence="7 8" id="KW-0464">Manganese</keyword>
<accession>A0AAU0UKY1</accession>
<feature type="transmembrane region" description="Helical" evidence="8">
    <location>
        <begin position="66"/>
        <end position="84"/>
    </location>
</feature>
<gene>
    <name evidence="8" type="primary">mntP</name>
    <name evidence="9" type="ORF">MFMK1_000609</name>
</gene>
<evidence type="ECO:0000313" key="10">
    <source>
        <dbReference type="Proteomes" id="UP001329915"/>
    </source>
</evidence>
<feature type="transmembrane region" description="Helical" evidence="8">
    <location>
        <begin position="6"/>
        <end position="25"/>
    </location>
</feature>
<organism evidence="9 10">
    <name type="scientific">Metallumcola ferriviriculae</name>
    <dbReference type="NCBI Taxonomy" id="3039180"/>
    <lineage>
        <taxon>Bacteria</taxon>
        <taxon>Bacillati</taxon>
        <taxon>Bacillota</taxon>
        <taxon>Clostridia</taxon>
        <taxon>Neomoorellales</taxon>
        <taxon>Desulfitibacteraceae</taxon>
        <taxon>Metallumcola</taxon>
    </lineage>
</organism>
<evidence type="ECO:0000256" key="1">
    <source>
        <dbReference type="ARBA" id="ARBA00022448"/>
    </source>
</evidence>
<protein>
    <recommendedName>
        <fullName evidence="8">Putative manganese efflux pump MntP</fullName>
    </recommendedName>
</protein>
<feature type="transmembrane region" description="Helical" evidence="8">
    <location>
        <begin position="142"/>
        <end position="163"/>
    </location>
</feature>
<feature type="transmembrane region" description="Helical" evidence="8">
    <location>
        <begin position="175"/>
        <end position="192"/>
    </location>
</feature>
<reference evidence="9 10" key="1">
    <citation type="submission" date="2023-04" db="EMBL/GenBank/DDBJ databases">
        <authorList>
            <person name="Hsu D."/>
        </authorList>
    </citation>
    <scope>NUCLEOTIDE SEQUENCE [LARGE SCALE GENOMIC DNA]</scope>
    <source>
        <strain evidence="9 10">MK1</strain>
    </source>
</reference>
<dbReference type="GO" id="GO:0005886">
    <property type="term" value="C:plasma membrane"/>
    <property type="evidence" value="ECO:0007669"/>
    <property type="project" value="UniProtKB-SubCell"/>
</dbReference>
<keyword evidence="3 8" id="KW-0812">Transmembrane</keyword>
<feature type="transmembrane region" description="Helical" evidence="8">
    <location>
        <begin position="114"/>
        <end position="136"/>
    </location>
</feature>
<evidence type="ECO:0000256" key="2">
    <source>
        <dbReference type="ARBA" id="ARBA00022475"/>
    </source>
</evidence>
<dbReference type="GO" id="GO:0005384">
    <property type="term" value="F:manganese ion transmembrane transporter activity"/>
    <property type="evidence" value="ECO:0007669"/>
    <property type="project" value="UniProtKB-UniRule"/>
</dbReference>
<keyword evidence="2 8" id="KW-1003">Cell membrane</keyword>
<dbReference type="PANTHER" id="PTHR35529">
    <property type="entry name" value="MANGANESE EFFLUX PUMP MNTP-RELATED"/>
    <property type="match status" value="1"/>
</dbReference>
<dbReference type="EMBL" id="CP121694">
    <property type="protein sequence ID" value="WRO20819.1"/>
    <property type="molecule type" value="Genomic_DNA"/>
</dbReference>
<comment type="function">
    <text evidence="8">Probably functions as a manganese efflux pump.</text>
</comment>
<evidence type="ECO:0000256" key="6">
    <source>
        <dbReference type="ARBA" id="ARBA00023136"/>
    </source>
</evidence>
<keyword evidence="4 8" id="KW-1133">Transmembrane helix</keyword>
<proteinExistence type="inferred from homology"/>
<feature type="transmembrane region" description="Helical" evidence="8">
    <location>
        <begin position="37"/>
        <end position="60"/>
    </location>
</feature>
<evidence type="ECO:0000256" key="8">
    <source>
        <dbReference type="HAMAP-Rule" id="MF_01521"/>
    </source>
</evidence>
<comment type="subcellular location">
    <subcellularLocation>
        <location evidence="8">Cell membrane</location>
        <topology evidence="8">Multi-pass membrane protein</topology>
    </subcellularLocation>
</comment>
<name>A0AAU0UKY1_9FIRM</name>
<evidence type="ECO:0000256" key="4">
    <source>
        <dbReference type="ARBA" id="ARBA00022989"/>
    </source>
</evidence>
<evidence type="ECO:0000256" key="7">
    <source>
        <dbReference type="ARBA" id="ARBA00023211"/>
    </source>
</evidence>
<dbReference type="PANTHER" id="PTHR35529:SF1">
    <property type="entry name" value="MANGANESE EFFLUX PUMP MNTP-RELATED"/>
    <property type="match status" value="1"/>
</dbReference>
<evidence type="ECO:0000256" key="5">
    <source>
        <dbReference type="ARBA" id="ARBA00023065"/>
    </source>
</evidence>
<dbReference type="InterPro" id="IPR022929">
    <property type="entry name" value="Put_MntP"/>
</dbReference>
<keyword evidence="10" id="KW-1185">Reference proteome</keyword>
<evidence type="ECO:0000256" key="3">
    <source>
        <dbReference type="ARBA" id="ARBA00022692"/>
    </source>
</evidence>
<dbReference type="HAMAP" id="MF_01521">
    <property type="entry name" value="MntP_pump"/>
    <property type="match status" value="1"/>
</dbReference>
<keyword evidence="5 8" id="KW-0406">Ion transport</keyword>
<comment type="similarity">
    <text evidence="8">Belongs to the MntP (TC 9.B.29) family.</text>
</comment>
<keyword evidence="6 8" id="KW-0472">Membrane</keyword>